<sequence length="332" mass="40130">MIIDTMNLKKYIYKNKILTYIILKSEYIFIKENKRIIFNYFKKKKEPIKQINITIHHNNDWKNIFHQLKQQNLFSTIQLLNITIYDSILSQYLQNYLNKLKYYSNEKNIKIFYFPNLNCINQCSYFFYCYIKNIGVIINNSLSYTKNIHYWIQNTLKKNNINISSSAKKFLLTNSPINIDLFANLIENIVFLYPNTLITLNILYKYFKTIKVFSYYDWIQSIVLAEKNKTINILLKLKIQKYDFNILINSYKTLIYIILFYKKRIIIPNNYINSIKYKKKIMQLSLFSLIRKNNIKIIILALKLLKKIELCIQNNKIEIIWMHLKTLSIILD</sequence>
<reference evidence="1 2" key="1">
    <citation type="submission" date="2019-02" db="EMBL/GenBank/DDBJ databases">
        <authorList>
            <person name="Manzano-Marin A."/>
            <person name="Manzano-Marin A."/>
        </authorList>
    </citation>
    <scope>NUCLEOTIDE SEQUENCE [LARGE SCALE GENOMIC DNA]</scope>
    <source>
        <strain evidence="1 2">BuCilaricifoliae</strain>
    </source>
</reference>
<dbReference type="Proteomes" id="UP000294349">
    <property type="component" value="Chromosome"/>
</dbReference>
<keyword evidence="1" id="KW-0808">Transferase</keyword>
<evidence type="ECO:0000313" key="2">
    <source>
        <dbReference type="Proteomes" id="UP000294349"/>
    </source>
</evidence>
<protein>
    <submittedName>
        <fullName evidence="1">DNA polymerase III subunit delta, partial</fullName>
        <ecNumber evidence="1">2.7.7.7</ecNumber>
    </submittedName>
</protein>
<dbReference type="SUPFAM" id="SSF52540">
    <property type="entry name" value="P-loop containing nucleoside triphosphate hydrolases"/>
    <property type="match status" value="1"/>
</dbReference>
<dbReference type="GO" id="GO:0003887">
    <property type="term" value="F:DNA-directed DNA polymerase activity"/>
    <property type="evidence" value="ECO:0007669"/>
    <property type="project" value="UniProtKB-EC"/>
</dbReference>
<keyword evidence="1" id="KW-0548">Nucleotidyltransferase</keyword>
<dbReference type="AlphaFoldDB" id="A0A451DBN1"/>
<name>A0A451DBN1_9GAMM</name>
<accession>A0A451DBN1</accession>
<proteinExistence type="predicted"/>
<gene>
    <name evidence="1" type="primary">holA</name>
    <name evidence="1" type="ORF">BUCILAFE3058_287</name>
</gene>
<organism evidence="1 2">
    <name type="scientific">Buchnera aphidicola</name>
    <name type="common">Cinara laricifoliae</name>
    <dbReference type="NCBI Taxonomy" id="2518977"/>
    <lineage>
        <taxon>Bacteria</taxon>
        <taxon>Pseudomonadati</taxon>
        <taxon>Pseudomonadota</taxon>
        <taxon>Gammaproteobacteria</taxon>
        <taxon>Enterobacterales</taxon>
        <taxon>Erwiniaceae</taxon>
        <taxon>Buchnera</taxon>
    </lineage>
</organism>
<dbReference type="EMBL" id="LR217717">
    <property type="protein sequence ID" value="VFP83764.1"/>
    <property type="molecule type" value="Genomic_DNA"/>
</dbReference>
<dbReference type="Gene3D" id="3.40.50.300">
    <property type="entry name" value="P-loop containing nucleotide triphosphate hydrolases"/>
    <property type="match status" value="1"/>
</dbReference>
<evidence type="ECO:0000313" key="1">
    <source>
        <dbReference type="EMBL" id="VFP83764.1"/>
    </source>
</evidence>
<dbReference type="InterPro" id="IPR027417">
    <property type="entry name" value="P-loop_NTPase"/>
</dbReference>
<dbReference type="EC" id="2.7.7.7" evidence="1"/>